<dbReference type="GO" id="GO:0030288">
    <property type="term" value="C:outer membrane-bounded periplasmic space"/>
    <property type="evidence" value="ECO:0007669"/>
    <property type="project" value="InterPro"/>
</dbReference>
<dbReference type="PANTHER" id="PTHR33376:SF7">
    <property type="entry name" value="C4-DICARBOXYLATE-BINDING PROTEIN DCTB"/>
    <property type="match status" value="1"/>
</dbReference>
<keyword evidence="6" id="KW-1185">Reference proteome</keyword>
<organism evidence="5 6">
    <name type="scientific">Aquitalea aquatica</name>
    <dbReference type="NCBI Taxonomy" id="3044273"/>
    <lineage>
        <taxon>Bacteria</taxon>
        <taxon>Pseudomonadati</taxon>
        <taxon>Pseudomonadota</taxon>
        <taxon>Betaproteobacteria</taxon>
        <taxon>Neisseriales</taxon>
        <taxon>Chromobacteriaceae</taxon>
        <taxon>Aquitalea</taxon>
    </lineage>
</organism>
<feature type="signal peptide" evidence="4">
    <location>
        <begin position="1"/>
        <end position="22"/>
    </location>
</feature>
<dbReference type="NCBIfam" id="TIGR00787">
    <property type="entry name" value="dctP"/>
    <property type="match status" value="1"/>
</dbReference>
<dbReference type="SUPFAM" id="SSF53850">
    <property type="entry name" value="Periplasmic binding protein-like II"/>
    <property type="match status" value="1"/>
</dbReference>
<evidence type="ECO:0000313" key="6">
    <source>
        <dbReference type="Proteomes" id="UP000545606"/>
    </source>
</evidence>
<dbReference type="PANTHER" id="PTHR33376">
    <property type="match status" value="1"/>
</dbReference>
<proteinExistence type="inferred from homology"/>
<name>A0A838YI57_9NEIS</name>
<feature type="chain" id="PRO_5032603458" evidence="4">
    <location>
        <begin position="23"/>
        <end position="334"/>
    </location>
</feature>
<dbReference type="Gene3D" id="3.40.190.170">
    <property type="entry name" value="Bacterial extracellular solute-binding protein, family 7"/>
    <property type="match status" value="1"/>
</dbReference>
<evidence type="ECO:0000256" key="3">
    <source>
        <dbReference type="ARBA" id="ARBA00022729"/>
    </source>
</evidence>
<dbReference type="CDD" id="cd13674">
    <property type="entry name" value="PBP2_TRAP_SBP_like_1"/>
    <property type="match status" value="1"/>
</dbReference>
<dbReference type="InterPro" id="IPR018389">
    <property type="entry name" value="DctP_fam"/>
</dbReference>
<dbReference type="AlphaFoldDB" id="A0A838YI57"/>
<dbReference type="NCBIfam" id="NF037995">
    <property type="entry name" value="TRAP_S1"/>
    <property type="match status" value="1"/>
</dbReference>
<dbReference type="Pfam" id="PF03480">
    <property type="entry name" value="DctP"/>
    <property type="match status" value="1"/>
</dbReference>
<dbReference type="RefSeq" id="WP_181837641.1">
    <property type="nucleotide sequence ID" value="NZ_JACERN010000046.1"/>
</dbReference>
<sequence>MKLKIAALLIGASFGVAGMAQAAGEIVIKFSHVVSPDTPKGKAAEYFKKLAEERTHGKVKVQVYPNSQLYKDKEELEALQLGAVQMLAPSLAKFGPLGVKEFEVFDLPYVFDNYEEVNKVMHGAIGKQLLGKLESKGIKGLAYWDNGFKNFSSNKPIKSPADLKGLKIRIQSSKVLEEEMRSVGALPQVMAFSEVYQALQSGVVDGTELEASNLYTSKAYEVQKNLTLTQHGFLGYAVIVNKKFWDGLPADVRTQLDGAIVDASKYANDIAKKENDRSLAAIKASGKTQVYTPSAAERAAFKKAMLPVHAKMADRIGPDLLKAIYKETGFNPNN</sequence>
<comment type="similarity">
    <text evidence="1">Belongs to the bacterial solute-binding protein 7 family.</text>
</comment>
<dbReference type="GO" id="GO:0055085">
    <property type="term" value="P:transmembrane transport"/>
    <property type="evidence" value="ECO:0007669"/>
    <property type="project" value="InterPro"/>
</dbReference>
<dbReference type="InterPro" id="IPR038404">
    <property type="entry name" value="TRAP_DctP_sf"/>
</dbReference>
<dbReference type="EMBL" id="JACERN010000046">
    <property type="protein sequence ID" value="MBA4710775.1"/>
    <property type="molecule type" value="Genomic_DNA"/>
</dbReference>
<dbReference type="Proteomes" id="UP000545606">
    <property type="component" value="Unassembled WGS sequence"/>
</dbReference>
<evidence type="ECO:0000256" key="2">
    <source>
        <dbReference type="ARBA" id="ARBA00022448"/>
    </source>
</evidence>
<evidence type="ECO:0000256" key="1">
    <source>
        <dbReference type="ARBA" id="ARBA00009023"/>
    </source>
</evidence>
<dbReference type="FunFam" id="3.40.190.170:FF:000001">
    <property type="entry name" value="TRAP dicarboxylate transporter, DctP subunit"/>
    <property type="match status" value="1"/>
</dbReference>
<evidence type="ECO:0000256" key="4">
    <source>
        <dbReference type="SAM" id="SignalP"/>
    </source>
</evidence>
<keyword evidence="2" id="KW-0813">Transport</keyword>
<reference evidence="5 6" key="1">
    <citation type="submission" date="2020-07" db="EMBL/GenBank/DDBJ databases">
        <title>Draft genome sequence of violacein-producing bacteria and related species.</title>
        <authorList>
            <person name="Wilson H.S."/>
            <person name="De Leon M.E."/>
        </authorList>
    </citation>
    <scope>NUCLEOTIDE SEQUENCE [LARGE SCALE GENOMIC DNA]</scope>
    <source>
        <strain evidence="5 6">HSC-21Su07</strain>
    </source>
</reference>
<keyword evidence="3 4" id="KW-0732">Signal</keyword>
<evidence type="ECO:0000313" key="5">
    <source>
        <dbReference type="EMBL" id="MBA4710775.1"/>
    </source>
</evidence>
<dbReference type="InterPro" id="IPR004682">
    <property type="entry name" value="TRAP_DctP"/>
</dbReference>
<dbReference type="GO" id="GO:0015740">
    <property type="term" value="P:C4-dicarboxylate transport"/>
    <property type="evidence" value="ECO:0007669"/>
    <property type="project" value="TreeGrafter"/>
</dbReference>
<accession>A0A838YI57</accession>
<dbReference type="PIRSF" id="PIRSF006470">
    <property type="entry name" value="DctB"/>
    <property type="match status" value="1"/>
</dbReference>
<gene>
    <name evidence="5" type="ORF">H2Z84_20580</name>
</gene>
<comment type="caution">
    <text evidence="5">The sequence shown here is derived from an EMBL/GenBank/DDBJ whole genome shotgun (WGS) entry which is preliminary data.</text>
</comment>
<protein>
    <submittedName>
        <fullName evidence="5">TRAP transporter substrate-binding protein</fullName>
    </submittedName>
</protein>